<dbReference type="AlphaFoldDB" id="A0A9W9K569"/>
<protein>
    <submittedName>
        <fullName evidence="1">Uncharacterized protein</fullName>
    </submittedName>
</protein>
<organism evidence="1 2">
    <name type="scientific">Penicillium angulare</name>
    <dbReference type="NCBI Taxonomy" id="116970"/>
    <lineage>
        <taxon>Eukaryota</taxon>
        <taxon>Fungi</taxon>
        <taxon>Dikarya</taxon>
        <taxon>Ascomycota</taxon>
        <taxon>Pezizomycotina</taxon>
        <taxon>Eurotiomycetes</taxon>
        <taxon>Eurotiomycetidae</taxon>
        <taxon>Eurotiales</taxon>
        <taxon>Aspergillaceae</taxon>
        <taxon>Penicillium</taxon>
    </lineage>
</organism>
<dbReference type="InterPro" id="IPR021858">
    <property type="entry name" value="Fun_TF"/>
</dbReference>
<reference evidence="1" key="1">
    <citation type="submission" date="2022-11" db="EMBL/GenBank/DDBJ databases">
        <authorList>
            <person name="Petersen C."/>
        </authorList>
    </citation>
    <scope>NUCLEOTIDE SEQUENCE</scope>
    <source>
        <strain evidence="1">IBT 30069</strain>
    </source>
</reference>
<accession>A0A9W9K569</accession>
<keyword evidence="2" id="KW-1185">Reference proteome</keyword>
<dbReference type="Proteomes" id="UP001149165">
    <property type="component" value="Unassembled WGS sequence"/>
</dbReference>
<sequence length="319" mass="36251">MAVQESFREDLKTQNDAWSLGVTVLLSVVFDIIGTGLDTWSSKLIGCRRLLEIAFSKPGTNFTGLHCVVLQYNWAVTMSKTLVRGLVPEGTFNELKCIDKAFHPTVPVVSSPGNLTERPEMASHQSQWWDNLPDYQMHLFLREATEYSLAVEMLNNDCKTNEILRLMPQVADLVNRIKEWHPQISPVQSEVAYSIQYFNCIWKIGMLCFVYSEIYALGPNDELIKDLVEASMEPLNKLTWLQACLFPLFMIALHAQTVQERSIFEAKLAQMHTGLGFQAPLSVISILKSIWQKSNLTLEGRVRWRDVMKGLGAEINILL</sequence>
<gene>
    <name evidence="1" type="ORF">N7456_009459</name>
</gene>
<dbReference type="EMBL" id="JAPQKH010000006">
    <property type="protein sequence ID" value="KAJ5093598.1"/>
    <property type="molecule type" value="Genomic_DNA"/>
</dbReference>
<comment type="caution">
    <text evidence="1">The sequence shown here is derived from an EMBL/GenBank/DDBJ whole genome shotgun (WGS) entry which is preliminary data.</text>
</comment>
<proteinExistence type="predicted"/>
<evidence type="ECO:0000313" key="2">
    <source>
        <dbReference type="Proteomes" id="UP001149165"/>
    </source>
</evidence>
<name>A0A9W9K569_9EURO</name>
<dbReference type="OrthoDB" id="5419315at2759"/>
<evidence type="ECO:0000313" key="1">
    <source>
        <dbReference type="EMBL" id="KAJ5093598.1"/>
    </source>
</evidence>
<reference evidence="1" key="2">
    <citation type="journal article" date="2023" name="IMA Fungus">
        <title>Comparative genomic study of the Penicillium genus elucidates a diverse pangenome and 15 lateral gene transfer events.</title>
        <authorList>
            <person name="Petersen C."/>
            <person name="Sorensen T."/>
            <person name="Nielsen M.R."/>
            <person name="Sondergaard T.E."/>
            <person name="Sorensen J.L."/>
            <person name="Fitzpatrick D.A."/>
            <person name="Frisvad J.C."/>
            <person name="Nielsen K.L."/>
        </authorList>
    </citation>
    <scope>NUCLEOTIDE SEQUENCE</scope>
    <source>
        <strain evidence="1">IBT 30069</strain>
    </source>
</reference>
<dbReference type="Pfam" id="PF11951">
    <property type="entry name" value="Fungal_trans_2"/>
    <property type="match status" value="1"/>
</dbReference>